<dbReference type="PANTHER" id="PTHR38435">
    <property type="match status" value="1"/>
</dbReference>
<dbReference type="InterPro" id="IPR043797">
    <property type="entry name" value="MupG_N"/>
</dbReference>
<accession>A0A348AG46</accession>
<dbReference type="SUPFAM" id="SSF50891">
    <property type="entry name" value="Cyclophilin-like"/>
    <property type="match status" value="1"/>
</dbReference>
<dbReference type="Proteomes" id="UP000276437">
    <property type="component" value="Chromosome"/>
</dbReference>
<feature type="domain" description="6-phospho-N-acetylmuramidase N-terminal" evidence="2">
    <location>
        <begin position="6"/>
        <end position="238"/>
    </location>
</feature>
<organism evidence="3 4">
    <name type="scientific">Methylomusa anaerophila</name>
    <dbReference type="NCBI Taxonomy" id="1930071"/>
    <lineage>
        <taxon>Bacteria</taxon>
        <taxon>Bacillati</taxon>
        <taxon>Bacillota</taxon>
        <taxon>Negativicutes</taxon>
        <taxon>Selenomonadales</taxon>
        <taxon>Sporomusaceae</taxon>
        <taxon>Methylomusa</taxon>
    </lineage>
</organism>
<dbReference type="InterPro" id="IPR017853">
    <property type="entry name" value="GH"/>
</dbReference>
<dbReference type="SUPFAM" id="SSF51445">
    <property type="entry name" value="(Trans)glycosidases"/>
    <property type="match status" value="1"/>
</dbReference>
<dbReference type="OrthoDB" id="5809921at2"/>
<dbReference type="Gene3D" id="3.20.20.70">
    <property type="entry name" value="Aldolase class I"/>
    <property type="match status" value="1"/>
</dbReference>
<reference evidence="3 4" key="1">
    <citation type="journal article" date="2018" name="Int. J. Syst. Evol. Microbiol.">
        <title>Methylomusa anaerophila gen. nov., sp. nov., an anaerobic methanol-utilizing bacterium isolated from a microbial fuel cell.</title>
        <authorList>
            <person name="Amano N."/>
            <person name="Yamamuro A."/>
            <person name="Miyahara M."/>
            <person name="Kouzuma A."/>
            <person name="Abe T."/>
            <person name="Watanabe K."/>
        </authorList>
    </citation>
    <scope>NUCLEOTIDE SEQUENCE [LARGE SCALE GENOMIC DNA]</scope>
    <source>
        <strain evidence="3 4">MMFC1</strain>
    </source>
</reference>
<dbReference type="Gene3D" id="2.40.100.10">
    <property type="entry name" value="Cyclophilin-like"/>
    <property type="match status" value="1"/>
</dbReference>
<sequence>MTVEKGISVYAGLGYPVETIKRHLEMARDLGYSRLFTSLHIPEADQQAIIPEFRSIIGHAGELGFRVTADISPRAFSLLGLNYLSAPALNSLGIDILRLDFGFTPAEIARLTRESALHIELNASTINTTILAAILSAGAVTSRITACHNFYPRPETGLSYELFQERTLLCQQYNIPVAAFIPSGKNPRGPIHQGLPTLEQHRSLSPVVAAKHFLAGKLVDCIFFGDPLAPPEELASVASLADECVELNVQVESGLSQQELAILFSRHTNRTDPGEHVIRSQEARGLCTGIIPARPVRPRATGSVTIDNAGYLRYMGELQVAAKDLPPDPRVNIAATVVKEELFLLKYITPGRPFRFKEVAVIENQSG</sequence>
<proteinExistence type="predicted"/>
<dbReference type="Pfam" id="PF05913">
    <property type="entry name" value="MupG_C"/>
    <property type="match status" value="1"/>
</dbReference>
<feature type="domain" description="6-phospho-N-acetylmuramidase C-terminal" evidence="1">
    <location>
        <begin position="245"/>
        <end position="357"/>
    </location>
</feature>
<gene>
    <name evidence="3" type="ORF">MAMMFC1_00692</name>
</gene>
<dbReference type="RefSeq" id="WP_126306482.1">
    <property type="nucleotide sequence ID" value="NZ_AP018449.1"/>
</dbReference>
<evidence type="ECO:0008006" key="5">
    <source>
        <dbReference type="Google" id="ProtNLM"/>
    </source>
</evidence>
<dbReference type="EMBL" id="AP018449">
    <property type="protein sequence ID" value="BBB90044.1"/>
    <property type="molecule type" value="Genomic_DNA"/>
</dbReference>
<evidence type="ECO:0000259" key="1">
    <source>
        <dbReference type="Pfam" id="PF05913"/>
    </source>
</evidence>
<dbReference type="InterPro" id="IPR013785">
    <property type="entry name" value="Aldolase_TIM"/>
</dbReference>
<dbReference type="KEGG" id="mana:MAMMFC1_00692"/>
<evidence type="ECO:0000259" key="2">
    <source>
        <dbReference type="Pfam" id="PF19200"/>
    </source>
</evidence>
<dbReference type="InterPro" id="IPR043894">
    <property type="entry name" value="MupG_C"/>
</dbReference>
<dbReference type="InterPro" id="IPR029000">
    <property type="entry name" value="Cyclophilin-like_dom_sf"/>
</dbReference>
<dbReference type="AlphaFoldDB" id="A0A348AG46"/>
<keyword evidence="4" id="KW-1185">Reference proteome</keyword>
<dbReference type="InterPro" id="IPR008589">
    <property type="entry name" value="MupG"/>
</dbReference>
<evidence type="ECO:0000313" key="3">
    <source>
        <dbReference type="EMBL" id="BBB90044.1"/>
    </source>
</evidence>
<dbReference type="PANTHER" id="PTHR38435:SF2">
    <property type="entry name" value="DUF871 DOMAIN-CONTAINING PROTEIN"/>
    <property type="match status" value="1"/>
</dbReference>
<protein>
    <recommendedName>
        <fullName evidence="5">Outer surface protein</fullName>
    </recommendedName>
</protein>
<name>A0A348AG46_9FIRM</name>
<dbReference type="Pfam" id="PF19200">
    <property type="entry name" value="MupG_N"/>
    <property type="match status" value="1"/>
</dbReference>
<evidence type="ECO:0000313" key="4">
    <source>
        <dbReference type="Proteomes" id="UP000276437"/>
    </source>
</evidence>